<dbReference type="EMBL" id="JADNYJ010000118">
    <property type="protein sequence ID" value="KAF8883063.1"/>
    <property type="molecule type" value="Genomic_DNA"/>
</dbReference>
<keyword evidence="2" id="KW-1185">Reference proteome</keyword>
<evidence type="ECO:0000313" key="1">
    <source>
        <dbReference type="EMBL" id="KAF8883063.1"/>
    </source>
</evidence>
<name>A0A9P5NFF0_GYMJU</name>
<sequence length="298" mass="33537">MTSEPDLHPLGPPLFSHFRLPPPVILHTRLELRTSPHFKRTIRPKVHVSYLDSRRILGAPDLPRKPGAIEVRSSFTAKSDFVQAAWTTRPPRIWSIMRRRRSVLKRNTRKIDMNFTVEAYPSVDVPYIHDISSSAALKVTNAKDLARASLVGFIPIPTKVEDVVSIVDPGLPFISSTQAPRMLPSRRLLASSQLRSWKRTFYYLCSFMLQCSYLHVPSLMRTFPRIPIPRAISVPVYNAFGTSSTAASASPANPIIATSSISLWSEFSFIFFLYEEPVSPDNNFWTLGLEAKAAATKD</sequence>
<protein>
    <submittedName>
        <fullName evidence="1">Uncharacterized protein</fullName>
    </submittedName>
</protein>
<proteinExistence type="predicted"/>
<evidence type="ECO:0000313" key="2">
    <source>
        <dbReference type="Proteomes" id="UP000724874"/>
    </source>
</evidence>
<reference evidence="1" key="1">
    <citation type="submission" date="2020-11" db="EMBL/GenBank/DDBJ databases">
        <authorList>
            <consortium name="DOE Joint Genome Institute"/>
            <person name="Ahrendt S."/>
            <person name="Riley R."/>
            <person name="Andreopoulos W."/>
            <person name="LaButti K."/>
            <person name="Pangilinan J."/>
            <person name="Ruiz-duenas F.J."/>
            <person name="Barrasa J.M."/>
            <person name="Sanchez-Garcia M."/>
            <person name="Camarero S."/>
            <person name="Miyauchi S."/>
            <person name="Serrano A."/>
            <person name="Linde D."/>
            <person name="Babiker R."/>
            <person name="Drula E."/>
            <person name="Ayuso-Fernandez I."/>
            <person name="Pacheco R."/>
            <person name="Padilla G."/>
            <person name="Ferreira P."/>
            <person name="Barriuso J."/>
            <person name="Kellner H."/>
            <person name="Castanera R."/>
            <person name="Alfaro M."/>
            <person name="Ramirez L."/>
            <person name="Pisabarro A.G."/>
            <person name="Kuo A."/>
            <person name="Tritt A."/>
            <person name="Lipzen A."/>
            <person name="He G."/>
            <person name="Yan M."/>
            <person name="Ng V."/>
            <person name="Cullen D."/>
            <person name="Martin F."/>
            <person name="Rosso M.-N."/>
            <person name="Henrissat B."/>
            <person name="Hibbett D."/>
            <person name="Martinez A.T."/>
            <person name="Grigoriev I.V."/>
        </authorList>
    </citation>
    <scope>NUCLEOTIDE SEQUENCE</scope>
    <source>
        <strain evidence="1">AH 44721</strain>
    </source>
</reference>
<accession>A0A9P5NFF0</accession>
<dbReference type="AlphaFoldDB" id="A0A9P5NFF0"/>
<dbReference type="Proteomes" id="UP000724874">
    <property type="component" value="Unassembled WGS sequence"/>
</dbReference>
<gene>
    <name evidence="1" type="ORF">CPB84DRAFT_1851052</name>
</gene>
<comment type="caution">
    <text evidence="1">The sequence shown here is derived from an EMBL/GenBank/DDBJ whole genome shotgun (WGS) entry which is preliminary data.</text>
</comment>
<organism evidence="1 2">
    <name type="scientific">Gymnopilus junonius</name>
    <name type="common">Spectacular rustgill mushroom</name>
    <name type="synonym">Gymnopilus spectabilis subsp. junonius</name>
    <dbReference type="NCBI Taxonomy" id="109634"/>
    <lineage>
        <taxon>Eukaryota</taxon>
        <taxon>Fungi</taxon>
        <taxon>Dikarya</taxon>
        <taxon>Basidiomycota</taxon>
        <taxon>Agaricomycotina</taxon>
        <taxon>Agaricomycetes</taxon>
        <taxon>Agaricomycetidae</taxon>
        <taxon>Agaricales</taxon>
        <taxon>Agaricineae</taxon>
        <taxon>Hymenogastraceae</taxon>
        <taxon>Gymnopilus</taxon>
    </lineage>
</organism>